<dbReference type="PATRIC" id="fig|1035195.3.peg.238"/>
<comment type="caution">
    <text evidence="1">The sequence shown here is derived from an EMBL/GenBank/DDBJ whole genome shotgun (WGS) entry which is preliminary data.</text>
</comment>
<protein>
    <submittedName>
        <fullName evidence="1">Uncharacterized protein</fullName>
    </submittedName>
</protein>
<accession>L1MMQ0</accession>
<organism evidence="1 2">
    <name type="scientific">Corynebacterium durum F0235</name>
    <dbReference type="NCBI Taxonomy" id="1035195"/>
    <lineage>
        <taxon>Bacteria</taxon>
        <taxon>Bacillati</taxon>
        <taxon>Actinomycetota</taxon>
        <taxon>Actinomycetes</taxon>
        <taxon>Mycobacteriales</taxon>
        <taxon>Corynebacteriaceae</taxon>
        <taxon>Corynebacterium</taxon>
    </lineage>
</organism>
<sequence length="111" mass="11946">MHEDGVPHRQHNWKGRRGMKNRNVTRKIVAAGTATALVVGGISPASADPMNSSRPYSAADWAMRGIQMLGNPATIQFGANHLLSSAPSVLSYDSLLVANQAFFNAVRFLTP</sequence>
<evidence type="ECO:0000313" key="1">
    <source>
        <dbReference type="EMBL" id="EKX92211.1"/>
    </source>
</evidence>
<name>L1MMQ0_9CORY</name>
<evidence type="ECO:0000313" key="2">
    <source>
        <dbReference type="Proteomes" id="UP000010445"/>
    </source>
</evidence>
<dbReference type="STRING" id="1035195.HMPREF9997_00256"/>
<dbReference type="HOGENOM" id="CLU_2154118_0_0_11"/>
<keyword evidence="2" id="KW-1185">Reference proteome</keyword>
<proteinExistence type="predicted"/>
<dbReference type="EMBL" id="AMEM01000006">
    <property type="protein sequence ID" value="EKX92211.1"/>
    <property type="molecule type" value="Genomic_DNA"/>
</dbReference>
<dbReference type="Proteomes" id="UP000010445">
    <property type="component" value="Unassembled WGS sequence"/>
</dbReference>
<reference evidence="1 2" key="1">
    <citation type="submission" date="2012-05" db="EMBL/GenBank/DDBJ databases">
        <authorList>
            <person name="Weinstock G."/>
            <person name="Sodergren E."/>
            <person name="Lobos E.A."/>
            <person name="Fulton L."/>
            <person name="Fulton R."/>
            <person name="Courtney L."/>
            <person name="Fronick C."/>
            <person name="O'Laughlin M."/>
            <person name="Godfrey J."/>
            <person name="Wilson R.M."/>
            <person name="Miner T."/>
            <person name="Farmer C."/>
            <person name="Delehaunty K."/>
            <person name="Cordes M."/>
            <person name="Minx P."/>
            <person name="Tomlinson C."/>
            <person name="Chen J."/>
            <person name="Wollam A."/>
            <person name="Pepin K.H."/>
            <person name="Bhonagiri V."/>
            <person name="Zhang X."/>
            <person name="Suruliraj S."/>
            <person name="Warren W."/>
            <person name="Mitreva M."/>
            <person name="Mardis E.R."/>
            <person name="Wilson R.K."/>
        </authorList>
    </citation>
    <scope>NUCLEOTIDE SEQUENCE [LARGE SCALE GENOMIC DNA]</scope>
    <source>
        <strain evidence="1 2">F0235</strain>
    </source>
</reference>
<gene>
    <name evidence="1" type="ORF">HMPREF9997_00256</name>
</gene>
<dbReference type="AlphaFoldDB" id="L1MMQ0"/>